<feature type="domain" description="AMP-dependent synthetase/ligase" evidence="1">
    <location>
        <begin position="61"/>
        <end position="445"/>
    </location>
</feature>
<protein>
    <submittedName>
        <fullName evidence="2">AMP-binding protein</fullName>
    </submittedName>
</protein>
<name>A0ABS6IT82_9HYPH</name>
<dbReference type="Pfam" id="PF00501">
    <property type="entry name" value="AMP-binding"/>
    <property type="match status" value="1"/>
</dbReference>
<reference evidence="2 3" key="1">
    <citation type="submission" date="2021-06" db="EMBL/GenBank/DDBJ databases">
        <authorList>
            <person name="Lee D.H."/>
        </authorList>
    </citation>
    <scope>NUCLEOTIDE SEQUENCE [LARGE SCALE GENOMIC DNA]</scope>
    <source>
        <strain evidence="2 3">MMS21-HV4-11</strain>
    </source>
</reference>
<comment type="caution">
    <text evidence="2">The sequence shown here is derived from an EMBL/GenBank/DDBJ whole genome shotgun (WGS) entry which is preliminary data.</text>
</comment>
<sequence length="631" mass="68513">MVATGQASGRTSLDSVLQVPFKPIEFLSRDIKVERRPDGTVVLQSNHLLAPYAPHIPALLAKWAAEVPDRLWLAQRRGPARDWLKVSYGEAKRQVDSVTQALLDRGFGPDRPVMILSSNSIEFALLTMAAMQARAPVAPVSPAYSVMSQDHAKLKYVFDLVKPGLVFVQNGEIYARALAALNLEGVLLVHVEKPAPGFQSLAWSELVATKATDAVAKSIAAIGPKTVGKFLFTSGSTGMPKAVINTQEMMCANVAMMSMARVRKAEDAAPVMLDWLPWNHTMGGNATFQGNLNEGGTTWIDDGKPLPGLFEETLRNLREVSPTSFSNVPAGYAMLATALEKDESLAKRFFRNINVLSYGGATLPGDLYDRMEVLAVKHTGYRIPFVTGWGSTETAPTATSVHWASDRVGLIGLPYPGVQLKMVPTGEEGRYELRLKSVIVTPGYYKQPNLTAQMFDEEGFYRIGDAGRFVDPNDPQQGLIFDGRVVEDFKLTSGTFVLVGTLRTTAIAAATPVLQDAVVCGQDREYVGLLGFPNVAACRQLANDSGAQLPLAELLAHPAVVDTVKNGLARMNAEGRGSSMRVKRVLLMTEPPQVDGQEITDKGYINQRATLERRKALVEKLYAGGEGVIEI</sequence>
<keyword evidence="3" id="KW-1185">Reference proteome</keyword>
<evidence type="ECO:0000259" key="1">
    <source>
        <dbReference type="Pfam" id="PF00501"/>
    </source>
</evidence>
<dbReference type="EMBL" id="JAHOPB010000004">
    <property type="protein sequence ID" value="MBU8877265.1"/>
    <property type="molecule type" value="Genomic_DNA"/>
</dbReference>
<proteinExistence type="predicted"/>
<dbReference type="Proteomes" id="UP000727907">
    <property type="component" value="Unassembled WGS sequence"/>
</dbReference>
<evidence type="ECO:0000313" key="3">
    <source>
        <dbReference type="Proteomes" id="UP000727907"/>
    </source>
</evidence>
<dbReference type="InterPro" id="IPR000873">
    <property type="entry name" value="AMP-dep_synth/lig_dom"/>
</dbReference>
<dbReference type="PANTHER" id="PTHR24096">
    <property type="entry name" value="LONG-CHAIN-FATTY-ACID--COA LIGASE"/>
    <property type="match status" value="1"/>
</dbReference>
<dbReference type="CDD" id="cd05921">
    <property type="entry name" value="FCS"/>
    <property type="match status" value="1"/>
</dbReference>
<dbReference type="NCBIfam" id="NF009232">
    <property type="entry name" value="PRK12582.1"/>
    <property type="match status" value="1"/>
</dbReference>
<gene>
    <name evidence="2" type="ORF">KQ910_26085</name>
</gene>
<dbReference type="Pfam" id="PF23562">
    <property type="entry name" value="AMP-binding_C_3"/>
    <property type="match status" value="1"/>
</dbReference>
<evidence type="ECO:0000313" key="2">
    <source>
        <dbReference type="EMBL" id="MBU8877265.1"/>
    </source>
</evidence>
<organism evidence="2 3">
    <name type="scientific">Reyranella humidisoli</name>
    <dbReference type="NCBI Taxonomy" id="2849149"/>
    <lineage>
        <taxon>Bacteria</taxon>
        <taxon>Pseudomonadati</taxon>
        <taxon>Pseudomonadota</taxon>
        <taxon>Alphaproteobacteria</taxon>
        <taxon>Hyphomicrobiales</taxon>
        <taxon>Reyranellaceae</taxon>
        <taxon>Reyranella</taxon>
    </lineage>
</organism>
<accession>A0ABS6IT82</accession>
<dbReference type="PANTHER" id="PTHR24096:SF420">
    <property type="entry name" value="LONG-CHAIN-FATTY-ACID--COA LIGASE-RELATED"/>
    <property type="match status" value="1"/>
</dbReference>